<name>A0AAV4RNR2_9ARAC</name>
<organism evidence="6 7">
    <name type="scientific">Caerostris darwini</name>
    <dbReference type="NCBI Taxonomy" id="1538125"/>
    <lineage>
        <taxon>Eukaryota</taxon>
        <taxon>Metazoa</taxon>
        <taxon>Ecdysozoa</taxon>
        <taxon>Arthropoda</taxon>
        <taxon>Chelicerata</taxon>
        <taxon>Arachnida</taxon>
        <taxon>Araneae</taxon>
        <taxon>Araneomorphae</taxon>
        <taxon>Entelegynae</taxon>
        <taxon>Araneoidea</taxon>
        <taxon>Araneidae</taxon>
        <taxon>Caerostris</taxon>
    </lineage>
</organism>
<dbReference type="EMBL" id="BPLQ01006604">
    <property type="protein sequence ID" value="GIY23903.1"/>
    <property type="molecule type" value="Genomic_DNA"/>
</dbReference>
<keyword evidence="2 5" id="KW-0812">Transmembrane</keyword>
<feature type="transmembrane region" description="Helical" evidence="5">
    <location>
        <begin position="185"/>
        <end position="204"/>
    </location>
</feature>
<evidence type="ECO:0000256" key="1">
    <source>
        <dbReference type="ARBA" id="ARBA00004141"/>
    </source>
</evidence>
<keyword evidence="4 5" id="KW-0472">Membrane</keyword>
<proteinExistence type="predicted"/>
<keyword evidence="3 5" id="KW-1133">Transmembrane helix</keyword>
<evidence type="ECO:0000256" key="5">
    <source>
        <dbReference type="SAM" id="Phobius"/>
    </source>
</evidence>
<keyword evidence="7" id="KW-1185">Reference proteome</keyword>
<dbReference type="GO" id="GO:0005739">
    <property type="term" value="C:mitochondrion"/>
    <property type="evidence" value="ECO:0007669"/>
    <property type="project" value="TreeGrafter"/>
</dbReference>
<dbReference type="PANTHER" id="PTHR21706:SF15">
    <property type="entry name" value="TRANSMEMBRANE PROTEIN 65"/>
    <property type="match status" value="1"/>
</dbReference>
<evidence type="ECO:0000313" key="7">
    <source>
        <dbReference type="Proteomes" id="UP001054837"/>
    </source>
</evidence>
<evidence type="ECO:0000313" key="6">
    <source>
        <dbReference type="EMBL" id="GIY23903.1"/>
    </source>
</evidence>
<reference evidence="6 7" key="1">
    <citation type="submission" date="2021-06" db="EMBL/GenBank/DDBJ databases">
        <title>Caerostris darwini draft genome.</title>
        <authorList>
            <person name="Kono N."/>
            <person name="Arakawa K."/>
        </authorList>
    </citation>
    <scope>NUCLEOTIDE SEQUENCE [LARGE SCALE GENOMIC DNA]</scope>
</reference>
<evidence type="ECO:0000256" key="4">
    <source>
        <dbReference type="ARBA" id="ARBA00023136"/>
    </source>
</evidence>
<accession>A0AAV4RNR2</accession>
<comment type="subcellular location">
    <subcellularLocation>
        <location evidence="1">Membrane</location>
        <topology evidence="1">Multi-pass membrane protein</topology>
    </subcellularLocation>
</comment>
<dbReference type="GO" id="GO:0016020">
    <property type="term" value="C:membrane"/>
    <property type="evidence" value="ECO:0007669"/>
    <property type="project" value="UniProtKB-SubCell"/>
</dbReference>
<dbReference type="Proteomes" id="UP001054837">
    <property type="component" value="Unassembled WGS sequence"/>
</dbReference>
<dbReference type="Pfam" id="PF10507">
    <property type="entry name" value="TMEM65"/>
    <property type="match status" value="1"/>
</dbReference>
<dbReference type="AlphaFoldDB" id="A0AAV4RNR2"/>
<dbReference type="PANTHER" id="PTHR21706">
    <property type="entry name" value="TRANSMEMBRANE PROTEIN 65"/>
    <property type="match status" value="1"/>
</dbReference>
<dbReference type="InterPro" id="IPR019537">
    <property type="entry name" value="TMEM65"/>
</dbReference>
<comment type="caution">
    <text evidence="6">The sequence shown here is derived from an EMBL/GenBank/DDBJ whole genome shotgun (WGS) entry which is preliminary data.</text>
</comment>
<sequence>MAIASRIYLFSSYKFSFYKFNHVLLKTSTASFGFPGFKIKDKLHSRQLAQNFIFKLNNKERTILFEELQRFQTQAAAIKEDAHPDPPTKEQLQALVAHSAVPFIGFGFLDNLIMIVAGDYIDTTIGVTLGISTMAAAGLGNTLSDVAGIGSAFYVERFAARIGVKLPPLTPAQTALSRSRWCINLGRAFGVTIGCLLGMFPLLFRKEREAEVVVESH</sequence>
<gene>
    <name evidence="6" type="primary">TMEM65</name>
    <name evidence="6" type="ORF">CDAR_413301</name>
</gene>
<evidence type="ECO:0000256" key="2">
    <source>
        <dbReference type="ARBA" id="ARBA00022692"/>
    </source>
</evidence>
<evidence type="ECO:0000256" key="3">
    <source>
        <dbReference type="ARBA" id="ARBA00022989"/>
    </source>
</evidence>
<protein>
    <submittedName>
        <fullName evidence="6">Transmembrane protein 65</fullName>
    </submittedName>
</protein>